<dbReference type="EMBL" id="MGHY01000018">
    <property type="protein sequence ID" value="OGM79343.1"/>
    <property type="molecule type" value="Genomic_DNA"/>
</dbReference>
<dbReference type="STRING" id="1802538.A2382_00865"/>
<organism evidence="3 4">
    <name type="scientific">Candidatus Woesebacteria bacterium RIFOXYB1_FULL_38_16</name>
    <dbReference type="NCBI Taxonomy" id="1802538"/>
    <lineage>
        <taxon>Bacteria</taxon>
        <taxon>Candidatus Woeseibacteriota</taxon>
    </lineage>
</organism>
<keyword evidence="1" id="KW-1133">Transmembrane helix</keyword>
<protein>
    <recommendedName>
        <fullName evidence="2">Glycosyltransferase 2-like domain-containing protein</fullName>
    </recommendedName>
</protein>
<dbReference type="AlphaFoldDB" id="A0A1F8CSL9"/>
<keyword evidence="1" id="KW-0812">Transmembrane</keyword>
<dbReference type="InterPro" id="IPR029044">
    <property type="entry name" value="Nucleotide-diphossugar_trans"/>
</dbReference>
<dbReference type="Proteomes" id="UP000178999">
    <property type="component" value="Unassembled WGS sequence"/>
</dbReference>
<reference evidence="3 4" key="1">
    <citation type="journal article" date="2016" name="Nat. Commun.">
        <title>Thousands of microbial genomes shed light on interconnected biogeochemical processes in an aquifer system.</title>
        <authorList>
            <person name="Anantharaman K."/>
            <person name="Brown C.T."/>
            <person name="Hug L.A."/>
            <person name="Sharon I."/>
            <person name="Castelle C.J."/>
            <person name="Probst A.J."/>
            <person name="Thomas B.C."/>
            <person name="Singh A."/>
            <person name="Wilkins M.J."/>
            <person name="Karaoz U."/>
            <person name="Brodie E.L."/>
            <person name="Williams K.H."/>
            <person name="Hubbard S.S."/>
            <person name="Banfield J.F."/>
        </authorList>
    </citation>
    <scope>NUCLEOTIDE SEQUENCE [LARGE SCALE GENOMIC DNA]</scope>
</reference>
<evidence type="ECO:0000256" key="1">
    <source>
        <dbReference type="SAM" id="Phobius"/>
    </source>
</evidence>
<gene>
    <name evidence="3" type="ORF">A2382_00865</name>
</gene>
<dbReference type="CDD" id="cd04186">
    <property type="entry name" value="GT_2_like_c"/>
    <property type="match status" value="1"/>
</dbReference>
<dbReference type="PANTHER" id="PTHR43179:SF7">
    <property type="entry name" value="RHAMNOSYLTRANSFERASE WBBL"/>
    <property type="match status" value="1"/>
</dbReference>
<evidence type="ECO:0000313" key="4">
    <source>
        <dbReference type="Proteomes" id="UP000178999"/>
    </source>
</evidence>
<sequence length="288" mass="33474">MLSIIIVSFNTRAVLDECLTSLEALKKEINFEVIVVDNASSDGSVELVSTQYPWVRLVVLTKNIGFAAGNNQARKYAKGKIVLFLNPDTIVYKKTLSQCVQYLTLHERVGAMTCKIVLPDGRLDKDARRSFPTPWIALTHFLGFDRVFPESKIFGKYWYGYVDENKFLEVDALQGAFFMARRKVLDKVGWFTEDYFLDGEDIDLSWKIRHLGYKLIYYPSVKIMHIKKVAKKNLEKIARVKYVNNGVNSMETFYRKRMWKEYPLILNLLVVFGIRVIKVIRFMIILIK</sequence>
<evidence type="ECO:0000259" key="2">
    <source>
        <dbReference type="Pfam" id="PF00535"/>
    </source>
</evidence>
<dbReference type="InterPro" id="IPR001173">
    <property type="entry name" value="Glyco_trans_2-like"/>
</dbReference>
<proteinExistence type="predicted"/>
<feature type="transmembrane region" description="Helical" evidence="1">
    <location>
        <begin position="264"/>
        <end position="287"/>
    </location>
</feature>
<dbReference type="SUPFAM" id="SSF53448">
    <property type="entry name" value="Nucleotide-diphospho-sugar transferases"/>
    <property type="match status" value="1"/>
</dbReference>
<keyword evidence="1" id="KW-0472">Membrane</keyword>
<accession>A0A1F8CSL9</accession>
<dbReference type="Gene3D" id="3.90.550.10">
    <property type="entry name" value="Spore Coat Polysaccharide Biosynthesis Protein SpsA, Chain A"/>
    <property type="match status" value="1"/>
</dbReference>
<evidence type="ECO:0000313" key="3">
    <source>
        <dbReference type="EMBL" id="OGM79343.1"/>
    </source>
</evidence>
<dbReference type="PANTHER" id="PTHR43179">
    <property type="entry name" value="RHAMNOSYLTRANSFERASE WBBL"/>
    <property type="match status" value="1"/>
</dbReference>
<comment type="caution">
    <text evidence="3">The sequence shown here is derived from an EMBL/GenBank/DDBJ whole genome shotgun (WGS) entry which is preliminary data.</text>
</comment>
<name>A0A1F8CSL9_9BACT</name>
<feature type="domain" description="Glycosyltransferase 2-like" evidence="2">
    <location>
        <begin position="3"/>
        <end position="188"/>
    </location>
</feature>
<dbReference type="Pfam" id="PF00535">
    <property type="entry name" value="Glycos_transf_2"/>
    <property type="match status" value="1"/>
</dbReference>